<sequence length="49" mass="5371">MPSSSLINIISGTINLILQIHTPLAQGLPFLLRPLQLGFPLCQEVVLFI</sequence>
<gene>
    <name evidence="1" type="ORF">EST38_g5565</name>
</gene>
<proteinExistence type="predicted"/>
<evidence type="ECO:0000313" key="1">
    <source>
        <dbReference type="EMBL" id="RXW20289.1"/>
    </source>
</evidence>
<name>A0A4Q2DK79_9AGAR</name>
<reference evidence="1 2" key="1">
    <citation type="submission" date="2019-01" db="EMBL/GenBank/DDBJ databases">
        <title>Draft genome sequence of Psathyrella aberdarensis IHI B618.</title>
        <authorList>
            <person name="Buettner E."/>
            <person name="Kellner H."/>
        </authorList>
    </citation>
    <scope>NUCLEOTIDE SEQUENCE [LARGE SCALE GENOMIC DNA]</scope>
    <source>
        <strain evidence="1 2">IHI B618</strain>
    </source>
</reference>
<keyword evidence="2" id="KW-1185">Reference proteome</keyword>
<dbReference type="EMBL" id="SDEE01000157">
    <property type="protein sequence ID" value="RXW20289.1"/>
    <property type="molecule type" value="Genomic_DNA"/>
</dbReference>
<organism evidence="1 2">
    <name type="scientific">Candolleomyces aberdarensis</name>
    <dbReference type="NCBI Taxonomy" id="2316362"/>
    <lineage>
        <taxon>Eukaryota</taxon>
        <taxon>Fungi</taxon>
        <taxon>Dikarya</taxon>
        <taxon>Basidiomycota</taxon>
        <taxon>Agaricomycotina</taxon>
        <taxon>Agaricomycetes</taxon>
        <taxon>Agaricomycetidae</taxon>
        <taxon>Agaricales</taxon>
        <taxon>Agaricineae</taxon>
        <taxon>Psathyrellaceae</taxon>
        <taxon>Candolleomyces</taxon>
    </lineage>
</organism>
<evidence type="ECO:0000313" key="2">
    <source>
        <dbReference type="Proteomes" id="UP000290288"/>
    </source>
</evidence>
<dbReference type="Proteomes" id="UP000290288">
    <property type="component" value="Unassembled WGS sequence"/>
</dbReference>
<dbReference type="AlphaFoldDB" id="A0A4Q2DK79"/>
<accession>A0A4Q2DK79</accession>
<comment type="caution">
    <text evidence="1">The sequence shown here is derived from an EMBL/GenBank/DDBJ whole genome shotgun (WGS) entry which is preliminary data.</text>
</comment>
<protein>
    <submittedName>
        <fullName evidence="1">Uncharacterized protein</fullName>
    </submittedName>
</protein>